<protein>
    <recommendedName>
        <fullName evidence="2">C2H2-type domain-containing protein</fullName>
    </recommendedName>
</protein>
<keyword evidence="4" id="KW-1185">Reference proteome</keyword>
<dbReference type="PROSITE" id="PS50157">
    <property type="entry name" value="ZINC_FINGER_C2H2_2"/>
    <property type="match status" value="1"/>
</dbReference>
<name>A0A6J8ETB4_MYTCO</name>
<organism evidence="3 4">
    <name type="scientific">Mytilus coruscus</name>
    <name type="common">Sea mussel</name>
    <dbReference type="NCBI Taxonomy" id="42192"/>
    <lineage>
        <taxon>Eukaryota</taxon>
        <taxon>Metazoa</taxon>
        <taxon>Spiralia</taxon>
        <taxon>Lophotrochozoa</taxon>
        <taxon>Mollusca</taxon>
        <taxon>Bivalvia</taxon>
        <taxon>Autobranchia</taxon>
        <taxon>Pteriomorphia</taxon>
        <taxon>Mytilida</taxon>
        <taxon>Mytiloidea</taxon>
        <taxon>Mytilidae</taxon>
        <taxon>Mytilinae</taxon>
        <taxon>Mytilus</taxon>
    </lineage>
</organism>
<keyword evidence="1" id="KW-0862">Zinc</keyword>
<evidence type="ECO:0000313" key="4">
    <source>
        <dbReference type="Proteomes" id="UP000507470"/>
    </source>
</evidence>
<keyword evidence="1" id="KW-0479">Metal-binding</keyword>
<accession>A0A6J8ETB4</accession>
<dbReference type="GO" id="GO:0008270">
    <property type="term" value="F:zinc ion binding"/>
    <property type="evidence" value="ECO:0007669"/>
    <property type="project" value="UniProtKB-KW"/>
</dbReference>
<dbReference type="Gene3D" id="3.30.160.60">
    <property type="entry name" value="Classic Zinc Finger"/>
    <property type="match status" value="1"/>
</dbReference>
<feature type="domain" description="C2H2-type" evidence="2">
    <location>
        <begin position="64"/>
        <end position="94"/>
    </location>
</feature>
<dbReference type="InterPro" id="IPR013087">
    <property type="entry name" value="Znf_C2H2_type"/>
</dbReference>
<sequence length="178" mass="20235">MSTEIPLNIMAEDENFDQEKFIGFYYSTDMHCPLADCDFGGRFSSKTKYSRHWEERHLSSVQKLECPIQYCRSRLRRRSNLKSHIKFVHGEKNDIRIEEIILKSKKVVEHSRNFINPGFFVFKGRTQKSVNSSTPTTSSSRVPKSTYAAVQASSAVVPSAMVISSVLTSTGDQDDNTV</sequence>
<keyword evidence="1" id="KW-0863">Zinc-finger</keyword>
<evidence type="ECO:0000256" key="1">
    <source>
        <dbReference type="PROSITE-ProRule" id="PRU00042"/>
    </source>
</evidence>
<dbReference type="PROSITE" id="PS00028">
    <property type="entry name" value="ZINC_FINGER_C2H2_1"/>
    <property type="match status" value="1"/>
</dbReference>
<reference evidence="3 4" key="1">
    <citation type="submission" date="2020-06" db="EMBL/GenBank/DDBJ databases">
        <authorList>
            <person name="Li R."/>
            <person name="Bekaert M."/>
        </authorList>
    </citation>
    <scope>NUCLEOTIDE SEQUENCE [LARGE SCALE GENOMIC DNA]</scope>
    <source>
        <strain evidence="4">wild</strain>
    </source>
</reference>
<dbReference type="AlphaFoldDB" id="A0A6J8ETB4"/>
<gene>
    <name evidence="3" type="ORF">MCOR_55737</name>
</gene>
<dbReference type="Proteomes" id="UP000507470">
    <property type="component" value="Unassembled WGS sequence"/>
</dbReference>
<dbReference type="EMBL" id="CACVKT020009865">
    <property type="protein sequence ID" value="CAC5423767.1"/>
    <property type="molecule type" value="Genomic_DNA"/>
</dbReference>
<proteinExistence type="predicted"/>
<dbReference type="SMART" id="SM00355">
    <property type="entry name" value="ZnF_C2H2"/>
    <property type="match status" value="2"/>
</dbReference>
<evidence type="ECO:0000259" key="2">
    <source>
        <dbReference type="PROSITE" id="PS50157"/>
    </source>
</evidence>
<evidence type="ECO:0000313" key="3">
    <source>
        <dbReference type="EMBL" id="CAC5423767.1"/>
    </source>
</evidence>